<keyword evidence="2" id="KW-0472">Membrane</keyword>
<dbReference type="InterPro" id="IPR029045">
    <property type="entry name" value="ClpP/crotonase-like_dom_sf"/>
</dbReference>
<dbReference type="EMBL" id="JBHUDD010000056">
    <property type="protein sequence ID" value="MFD1509879.1"/>
    <property type="molecule type" value="Genomic_DNA"/>
</dbReference>
<comment type="caution">
    <text evidence="3">The sequence shown here is derived from an EMBL/GenBank/DDBJ whole genome shotgun (WGS) entry which is preliminary data.</text>
</comment>
<gene>
    <name evidence="3" type="ORF">ACFTOW_10730</name>
</gene>
<dbReference type="Proteomes" id="UP001597186">
    <property type="component" value="Unassembled WGS sequence"/>
</dbReference>
<organism evidence="3 4">
    <name type="scientific">Lacimonas salitolerans</name>
    <dbReference type="NCBI Taxonomy" id="1323750"/>
    <lineage>
        <taxon>Bacteria</taxon>
        <taxon>Pseudomonadati</taxon>
        <taxon>Pseudomonadota</taxon>
        <taxon>Alphaproteobacteria</taxon>
        <taxon>Rhodobacterales</taxon>
        <taxon>Paracoccaceae</taxon>
        <taxon>Lacimonas</taxon>
    </lineage>
</organism>
<name>A0ABW4EIN4_9RHOB</name>
<keyword evidence="4" id="KW-1185">Reference proteome</keyword>
<reference evidence="4" key="1">
    <citation type="journal article" date="2019" name="Int. J. Syst. Evol. Microbiol.">
        <title>The Global Catalogue of Microorganisms (GCM) 10K type strain sequencing project: providing services to taxonomists for standard genome sequencing and annotation.</title>
        <authorList>
            <consortium name="The Broad Institute Genomics Platform"/>
            <consortium name="The Broad Institute Genome Sequencing Center for Infectious Disease"/>
            <person name="Wu L."/>
            <person name="Ma J."/>
        </authorList>
    </citation>
    <scope>NUCLEOTIDE SEQUENCE [LARGE SCALE GENOMIC DNA]</scope>
    <source>
        <strain evidence="4">CGMCC 1.12477</strain>
    </source>
</reference>
<dbReference type="RefSeq" id="WP_379915487.1">
    <property type="nucleotide sequence ID" value="NZ_JBHUDD010000056.1"/>
</dbReference>
<keyword evidence="2" id="KW-1133">Transmembrane helix</keyword>
<sequence length="253" mass="27643">MTIGQWLRSVLLVQVLIAVVLLVTDIEARWRFDRWFDQPGPTGPVSPGDQVRRYDPTRPRPQFTNPGNGPEINLPDDLPPRLEFTMQQDAELGALLMMNGAITGGDADRFEAYLADLEDMPDAVALNSPGGIVDEALAVGRLVREASLDTLILPGMACLSSCPYVLAAGVERRVSRTGAVGLHQHYYETPGYMPVFFAVEDIQRGQGETMGYLIEMGVDPGVMVHGLTTPPNDIYVLVESELLESRLATGMSD</sequence>
<evidence type="ECO:0000313" key="3">
    <source>
        <dbReference type="EMBL" id="MFD1509879.1"/>
    </source>
</evidence>
<evidence type="ECO:0000256" key="2">
    <source>
        <dbReference type="SAM" id="Phobius"/>
    </source>
</evidence>
<feature type="region of interest" description="Disordered" evidence="1">
    <location>
        <begin position="37"/>
        <end position="78"/>
    </location>
</feature>
<feature type="transmembrane region" description="Helical" evidence="2">
    <location>
        <begin position="6"/>
        <end position="24"/>
    </location>
</feature>
<evidence type="ECO:0008006" key="5">
    <source>
        <dbReference type="Google" id="ProtNLM"/>
    </source>
</evidence>
<dbReference type="Gene3D" id="3.90.226.10">
    <property type="entry name" value="2-enoyl-CoA Hydratase, Chain A, domain 1"/>
    <property type="match status" value="1"/>
</dbReference>
<evidence type="ECO:0000313" key="4">
    <source>
        <dbReference type="Proteomes" id="UP001597186"/>
    </source>
</evidence>
<accession>A0ABW4EIN4</accession>
<evidence type="ECO:0000256" key="1">
    <source>
        <dbReference type="SAM" id="MobiDB-lite"/>
    </source>
</evidence>
<proteinExistence type="predicted"/>
<keyword evidence="2" id="KW-0812">Transmembrane</keyword>
<protein>
    <recommendedName>
        <fullName evidence="5">Clp protease</fullName>
    </recommendedName>
</protein>
<dbReference type="SUPFAM" id="SSF52096">
    <property type="entry name" value="ClpP/crotonase"/>
    <property type="match status" value="1"/>
</dbReference>